<keyword evidence="1" id="KW-0732">Signal</keyword>
<evidence type="ECO:0000313" key="3">
    <source>
        <dbReference type="EMBL" id="NDV63638.1"/>
    </source>
</evidence>
<dbReference type="Pfam" id="PF08666">
    <property type="entry name" value="SAF"/>
    <property type="match status" value="1"/>
</dbReference>
<feature type="non-terminal residue" evidence="3">
    <location>
        <position position="87"/>
    </location>
</feature>
<dbReference type="SUPFAM" id="SSF51269">
    <property type="entry name" value="AFP III-like domain"/>
    <property type="match status" value="1"/>
</dbReference>
<dbReference type="EMBL" id="JAAGNX010000041">
    <property type="protein sequence ID" value="NDV63638.1"/>
    <property type="molecule type" value="Genomic_DNA"/>
</dbReference>
<organism evidence="3 4">
    <name type="scientific">Oceanipulchritudo coccoides</name>
    <dbReference type="NCBI Taxonomy" id="2706888"/>
    <lineage>
        <taxon>Bacteria</taxon>
        <taxon>Pseudomonadati</taxon>
        <taxon>Verrucomicrobiota</taxon>
        <taxon>Opitutia</taxon>
        <taxon>Puniceicoccales</taxon>
        <taxon>Oceanipulchritudinaceae</taxon>
        <taxon>Oceanipulchritudo</taxon>
    </lineage>
</organism>
<evidence type="ECO:0000256" key="1">
    <source>
        <dbReference type="SAM" id="SignalP"/>
    </source>
</evidence>
<dbReference type="SMART" id="SM00858">
    <property type="entry name" value="SAF"/>
    <property type="match status" value="1"/>
</dbReference>
<evidence type="ECO:0000259" key="2">
    <source>
        <dbReference type="SMART" id="SM00858"/>
    </source>
</evidence>
<dbReference type="RefSeq" id="WP_238710913.1">
    <property type="nucleotide sequence ID" value="NZ_JAAGNX010000041.1"/>
</dbReference>
<keyword evidence="3" id="KW-0969">Cilium</keyword>
<feature type="domain" description="SAF" evidence="2">
    <location>
        <begin position="19"/>
        <end position="77"/>
    </location>
</feature>
<reference evidence="3 4" key="1">
    <citation type="submission" date="2020-02" db="EMBL/GenBank/DDBJ databases">
        <title>Albibacoteraceae fam. nov., the first described family within the subdivision 4 Verrucomicrobia.</title>
        <authorList>
            <person name="Xi F."/>
        </authorList>
    </citation>
    <scope>NUCLEOTIDE SEQUENCE [LARGE SCALE GENOMIC DNA]</scope>
    <source>
        <strain evidence="3 4">CK1056</strain>
    </source>
</reference>
<feature type="signal peptide" evidence="1">
    <location>
        <begin position="1"/>
        <end position="19"/>
    </location>
</feature>
<dbReference type="Gene3D" id="3.90.1210.10">
    <property type="entry name" value="Antifreeze-like/N-acetylneuraminic acid synthase C-terminal domain"/>
    <property type="match status" value="1"/>
</dbReference>
<sequence>MIKLSMIFWALFLGSVAFAESVVPTRTIRADAEIGAKDVTLKEVSNPSAYTRLADVIGQEARVTLYAGRPILFDDIGPPAVVARNQI</sequence>
<name>A0A6B2M3U2_9BACT</name>
<accession>A0A6B2M3U2</accession>
<keyword evidence="3" id="KW-0282">Flagellum</keyword>
<protein>
    <submittedName>
        <fullName evidence="3">Flagella basal body P-ring formation protein FlgA</fullName>
    </submittedName>
</protein>
<proteinExistence type="predicted"/>
<gene>
    <name evidence="3" type="primary">flgA</name>
    <name evidence="3" type="ORF">G0Q06_14355</name>
</gene>
<dbReference type="CDD" id="cd11614">
    <property type="entry name" value="SAF_CpaB_FlgA_like"/>
    <property type="match status" value="1"/>
</dbReference>
<evidence type="ECO:0000313" key="4">
    <source>
        <dbReference type="Proteomes" id="UP000478417"/>
    </source>
</evidence>
<dbReference type="Proteomes" id="UP000478417">
    <property type="component" value="Unassembled WGS sequence"/>
</dbReference>
<feature type="chain" id="PRO_5025337582" evidence="1">
    <location>
        <begin position="20"/>
        <end position="87"/>
    </location>
</feature>
<dbReference type="InterPro" id="IPR036732">
    <property type="entry name" value="AFP_Neu5c_C_sf"/>
</dbReference>
<dbReference type="AlphaFoldDB" id="A0A6B2M3U2"/>
<keyword evidence="3" id="KW-0966">Cell projection</keyword>
<dbReference type="InterPro" id="IPR013974">
    <property type="entry name" value="SAF"/>
</dbReference>
<keyword evidence="4" id="KW-1185">Reference proteome</keyword>
<comment type="caution">
    <text evidence="3">The sequence shown here is derived from an EMBL/GenBank/DDBJ whole genome shotgun (WGS) entry which is preliminary data.</text>
</comment>